<proteinExistence type="predicted"/>
<name>A0A060BZL2_9BACT</name>
<feature type="region of interest" description="Disordered" evidence="1">
    <location>
        <begin position="51"/>
        <end position="72"/>
    </location>
</feature>
<sequence>MAGWGSGLAERFGFYREDLEWEPCGEVHVHAVSVGEAMLALKLIRAWQAAEAGKSRARRGHFDRQAGRARDR</sequence>
<dbReference type="InterPro" id="IPR007507">
    <property type="entry name" value="Glycos_transf_N"/>
</dbReference>
<protein>
    <submittedName>
        <fullName evidence="3">CAZy families GT30 protein</fullName>
    </submittedName>
</protein>
<evidence type="ECO:0000256" key="1">
    <source>
        <dbReference type="SAM" id="MobiDB-lite"/>
    </source>
</evidence>
<reference evidence="3" key="1">
    <citation type="journal article" date="2013" name="Environ. Microbiol.">
        <title>Seasonally variable intestinal metagenomes of the red palm weevil (Rhynchophorus ferrugineus).</title>
        <authorList>
            <person name="Jia S."/>
            <person name="Zhang X."/>
            <person name="Zhang G."/>
            <person name="Yin A."/>
            <person name="Zhang S."/>
            <person name="Li F."/>
            <person name="Wang L."/>
            <person name="Zhao D."/>
            <person name="Yun Q."/>
            <person name="Tala"/>
            <person name="Wang J."/>
            <person name="Sun G."/>
            <person name="Baabdullah M."/>
            <person name="Yu X."/>
            <person name="Hu S."/>
            <person name="Al-Mssallem I.S."/>
            <person name="Yu J."/>
        </authorList>
    </citation>
    <scope>NUCLEOTIDE SEQUENCE</scope>
</reference>
<feature type="compositionally biased region" description="Basic and acidic residues" evidence="1">
    <location>
        <begin position="60"/>
        <end position="72"/>
    </location>
</feature>
<feature type="non-terminal residue" evidence="3">
    <location>
        <position position="72"/>
    </location>
</feature>
<dbReference type="AlphaFoldDB" id="A0A060BZL2"/>
<evidence type="ECO:0000313" key="3">
    <source>
        <dbReference type="EMBL" id="AIA85896.1"/>
    </source>
</evidence>
<organism evidence="3">
    <name type="scientific">uncultured Akkermansia sp</name>
    <dbReference type="NCBI Taxonomy" id="512294"/>
    <lineage>
        <taxon>Bacteria</taxon>
        <taxon>Pseudomonadati</taxon>
        <taxon>Verrucomicrobiota</taxon>
        <taxon>Verrucomicrobiia</taxon>
        <taxon>Verrucomicrobiales</taxon>
        <taxon>Akkermansiaceae</taxon>
        <taxon>Akkermansia</taxon>
        <taxon>environmental samples</taxon>
    </lineage>
</organism>
<feature type="domain" description="3-deoxy-D-manno-octulosonic-acid transferase N-terminal" evidence="2">
    <location>
        <begin position="8"/>
        <end position="51"/>
    </location>
</feature>
<evidence type="ECO:0000259" key="2">
    <source>
        <dbReference type="Pfam" id="PF04413"/>
    </source>
</evidence>
<accession>A0A060BZL2</accession>
<dbReference type="EMBL" id="KF118634">
    <property type="protein sequence ID" value="AIA85896.1"/>
    <property type="molecule type" value="Genomic_DNA"/>
</dbReference>
<dbReference type="Pfam" id="PF04413">
    <property type="entry name" value="Glycos_transf_N"/>
    <property type="match status" value="1"/>
</dbReference>